<evidence type="ECO:0000313" key="3">
    <source>
        <dbReference type="Proteomes" id="UP000026962"/>
    </source>
</evidence>
<keyword evidence="3" id="KW-1185">Reference proteome</keyword>
<name>A0A0E0JRR1_ORYPU</name>
<reference evidence="2" key="2">
    <citation type="submission" date="2018-05" db="EMBL/GenBank/DDBJ databases">
        <title>OpunRS2 (Oryza punctata Reference Sequence Version 2).</title>
        <authorList>
            <person name="Zhang J."/>
            <person name="Kudrna D."/>
            <person name="Lee S."/>
            <person name="Talag J."/>
            <person name="Welchert J."/>
            <person name="Wing R.A."/>
        </authorList>
    </citation>
    <scope>NUCLEOTIDE SEQUENCE [LARGE SCALE GENOMIC DNA]</scope>
</reference>
<dbReference type="AlphaFoldDB" id="A0A0E0JRR1"/>
<feature type="region of interest" description="Disordered" evidence="1">
    <location>
        <begin position="1"/>
        <end position="21"/>
    </location>
</feature>
<feature type="compositionally biased region" description="Basic and acidic residues" evidence="1">
    <location>
        <begin position="9"/>
        <end position="21"/>
    </location>
</feature>
<dbReference type="Gramene" id="OPUNC01G37880.1">
    <property type="protein sequence ID" value="OPUNC01G37880.1"/>
    <property type="gene ID" value="OPUNC01G37880"/>
</dbReference>
<evidence type="ECO:0000313" key="2">
    <source>
        <dbReference type="EnsemblPlants" id="OPUNC01G37880.1"/>
    </source>
</evidence>
<proteinExistence type="predicted"/>
<organism evidence="2">
    <name type="scientific">Oryza punctata</name>
    <name type="common">Red rice</name>
    <dbReference type="NCBI Taxonomy" id="4537"/>
    <lineage>
        <taxon>Eukaryota</taxon>
        <taxon>Viridiplantae</taxon>
        <taxon>Streptophyta</taxon>
        <taxon>Embryophyta</taxon>
        <taxon>Tracheophyta</taxon>
        <taxon>Spermatophyta</taxon>
        <taxon>Magnoliopsida</taxon>
        <taxon>Liliopsida</taxon>
        <taxon>Poales</taxon>
        <taxon>Poaceae</taxon>
        <taxon>BOP clade</taxon>
        <taxon>Oryzoideae</taxon>
        <taxon>Oryzeae</taxon>
        <taxon>Oryzinae</taxon>
        <taxon>Oryza</taxon>
    </lineage>
</organism>
<protein>
    <submittedName>
        <fullName evidence="2">Uncharacterized protein</fullName>
    </submittedName>
</protein>
<sequence>MTDTCPSKFRREERRRSGRKESRKFWLLSIDWTPGYASRGPASPLCHDPDEPIPPRATYTRSTIHLRLTGGPEIYCRALVFKDPAYGARLPLEGIDPITSLLFIS</sequence>
<dbReference type="Proteomes" id="UP000026962">
    <property type="component" value="Chromosome 1"/>
</dbReference>
<accession>A0A0E0JRR1</accession>
<dbReference type="EnsemblPlants" id="OPUNC01G37880.1">
    <property type="protein sequence ID" value="OPUNC01G37880.1"/>
    <property type="gene ID" value="OPUNC01G37880"/>
</dbReference>
<evidence type="ECO:0000256" key="1">
    <source>
        <dbReference type="SAM" id="MobiDB-lite"/>
    </source>
</evidence>
<dbReference type="HOGENOM" id="CLU_2240960_0_0_1"/>
<reference evidence="2" key="1">
    <citation type="submission" date="2015-04" db="UniProtKB">
        <authorList>
            <consortium name="EnsemblPlants"/>
        </authorList>
    </citation>
    <scope>IDENTIFICATION</scope>
</reference>